<dbReference type="PATRIC" id="fig|1429438.4.peg.4809"/>
<evidence type="ECO:0000256" key="1">
    <source>
        <dbReference type="SAM" id="Coils"/>
    </source>
</evidence>
<feature type="domain" description="PHA accumulation regulator DNA-binding N-terminal" evidence="2">
    <location>
        <begin position="4"/>
        <end position="63"/>
    </location>
</feature>
<proteinExistence type="predicted"/>
<keyword evidence="4" id="KW-1185">Reference proteome</keyword>
<reference evidence="3 4" key="1">
    <citation type="journal article" date="2014" name="Nature">
        <title>An environmental bacterial taxon with a large and distinct metabolic repertoire.</title>
        <authorList>
            <person name="Wilson M.C."/>
            <person name="Mori T."/>
            <person name="Ruckert C."/>
            <person name="Uria A.R."/>
            <person name="Helf M.J."/>
            <person name="Takada K."/>
            <person name="Gernert C."/>
            <person name="Steffens U.A."/>
            <person name="Heycke N."/>
            <person name="Schmitt S."/>
            <person name="Rinke C."/>
            <person name="Helfrich E.J."/>
            <person name="Brachmann A.O."/>
            <person name="Gurgui C."/>
            <person name="Wakimoto T."/>
            <person name="Kracht M."/>
            <person name="Crusemann M."/>
            <person name="Hentschel U."/>
            <person name="Abe I."/>
            <person name="Matsunaga S."/>
            <person name="Kalinowski J."/>
            <person name="Takeyama H."/>
            <person name="Piel J."/>
        </authorList>
    </citation>
    <scope>NUCLEOTIDE SEQUENCE [LARGE SCALE GENOMIC DNA]</scope>
    <source>
        <strain evidence="4">TSY1</strain>
    </source>
</reference>
<gene>
    <name evidence="3" type="ORF">ETSY1_25135</name>
</gene>
<protein>
    <recommendedName>
        <fullName evidence="2">PHA accumulation regulator DNA-binding N-terminal domain-containing protein</fullName>
    </recommendedName>
</protein>
<dbReference type="Pfam" id="PF07879">
    <property type="entry name" value="PHB_acc_N"/>
    <property type="match status" value="1"/>
</dbReference>
<dbReference type="HOGENOM" id="CLU_089210_3_0_7"/>
<name>W4LFH3_ENTF1</name>
<accession>W4LFH3</accession>
<comment type="caution">
    <text evidence="3">The sequence shown here is derived from an EMBL/GenBank/DDBJ whole genome shotgun (WGS) entry which is preliminary data.</text>
</comment>
<sequence length="160" mass="18057">MAYVIKRYSNRKLYDPQASRYVTLEELADMIRAGREISVADASTGEDLTSVILAQIILEKEKQHNSTLPTGFMHQLIQYGEAWQDFALSSMKTHLEGMMTSQREADQVLKRWTAALGWLPSSQGQAAAEKAEEIEGLKREIAGLREQLDALSSRLDEQQK</sequence>
<dbReference type="Proteomes" id="UP000019141">
    <property type="component" value="Unassembled WGS sequence"/>
</dbReference>
<dbReference type="InterPro" id="IPR012909">
    <property type="entry name" value="PHA_DNA-bd_N"/>
</dbReference>
<feature type="coiled-coil region" evidence="1">
    <location>
        <begin position="127"/>
        <end position="154"/>
    </location>
</feature>
<keyword evidence="1" id="KW-0175">Coiled coil</keyword>
<evidence type="ECO:0000259" key="2">
    <source>
        <dbReference type="Pfam" id="PF07879"/>
    </source>
</evidence>
<evidence type="ECO:0000313" key="3">
    <source>
        <dbReference type="EMBL" id="ETW96813.1"/>
    </source>
</evidence>
<organism evidence="3 4">
    <name type="scientific">Entotheonella factor</name>
    <dbReference type="NCBI Taxonomy" id="1429438"/>
    <lineage>
        <taxon>Bacteria</taxon>
        <taxon>Pseudomonadati</taxon>
        <taxon>Nitrospinota/Tectimicrobiota group</taxon>
        <taxon>Candidatus Tectimicrobiota</taxon>
        <taxon>Candidatus Entotheonellia</taxon>
        <taxon>Candidatus Entotheonellales</taxon>
        <taxon>Candidatus Entotheonellaceae</taxon>
        <taxon>Candidatus Entotheonella</taxon>
    </lineage>
</organism>
<dbReference type="EMBL" id="AZHW01000740">
    <property type="protein sequence ID" value="ETW96813.1"/>
    <property type="molecule type" value="Genomic_DNA"/>
</dbReference>
<evidence type="ECO:0000313" key="4">
    <source>
        <dbReference type="Proteomes" id="UP000019141"/>
    </source>
</evidence>
<dbReference type="AlphaFoldDB" id="W4LFH3"/>